<feature type="compositionally biased region" description="Polar residues" evidence="11">
    <location>
        <begin position="1"/>
        <end position="13"/>
    </location>
</feature>
<dbReference type="GO" id="GO:0004843">
    <property type="term" value="F:cysteine-type deubiquitinase activity"/>
    <property type="evidence" value="ECO:0007669"/>
    <property type="project" value="UniProtKB-EC"/>
</dbReference>
<dbReference type="GO" id="GO:0031647">
    <property type="term" value="P:regulation of protein stability"/>
    <property type="evidence" value="ECO:0007669"/>
    <property type="project" value="TreeGrafter"/>
</dbReference>
<dbReference type="InterPro" id="IPR002083">
    <property type="entry name" value="MATH/TRAF_dom"/>
</dbReference>
<dbReference type="GO" id="GO:0005634">
    <property type="term" value="C:nucleus"/>
    <property type="evidence" value="ECO:0007669"/>
    <property type="project" value="TreeGrafter"/>
</dbReference>
<feature type="region of interest" description="Disordered" evidence="11">
    <location>
        <begin position="1"/>
        <end position="44"/>
    </location>
</feature>
<accession>A0A2A2KGJ9</accession>
<feature type="domain" description="MATH" evidence="12">
    <location>
        <begin position="117"/>
        <end position="251"/>
    </location>
</feature>
<dbReference type="Pfam" id="PF12436">
    <property type="entry name" value="USP7_ICP0_bdg"/>
    <property type="match status" value="1"/>
</dbReference>
<evidence type="ECO:0000313" key="14">
    <source>
        <dbReference type="EMBL" id="PAV73114.1"/>
    </source>
</evidence>
<dbReference type="PROSITE" id="PS50235">
    <property type="entry name" value="USP_3"/>
    <property type="match status" value="1"/>
</dbReference>
<evidence type="ECO:0000256" key="7">
    <source>
        <dbReference type="ARBA" id="ARBA00022801"/>
    </source>
</evidence>
<evidence type="ECO:0000256" key="11">
    <source>
        <dbReference type="SAM" id="MobiDB-lite"/>
    </source>
</evidence>
<dbReference type="PROSITE" id="PS50144">
    <property type="entry name" value="MATH"/>
    <property type="match status" value="1"/>
</dbReference>
<keyword evidence="6" id="KW-0833">Ubl conjugation pathway</keyword>
<dbReference type="InterPro" id="IPR050164">
    <property type="entry name" value="Peptidase_C19"/>
</dbReference>
<comment type="caution">
    <text evidence="14">The sequence shown here is derived from an EMBL/GenBank/DDBJ whole genome shotgun (WGS) entry which is preliminary data.</text>
</comment>
<keyword evidence="7" id="KW-0378">Hydrolase</keyword>
<dbReference type="InterPro" id="IPR008974">
    <property type="entry name" value="TRAF-like"/>
</dbReference>
<dbReference type="EC" id="3.4.19.12" evidence="3"/>
<dbReference type="Pfam" id="PF14533">
    <property type="entry name" value="USP7_C2"/>
    <property type="match status" value="1"/>
</dbReference>
<organism evidence="14 15">
    <name type="scientific">Diploscapter pachys</name>
    <dbReference type="NCBI Taxonomy" id="2018661"/>
    <lineage>
        <taxon>Eukaryota</taxon>
        <taxon>Metazoa</taxon>
        <taxon>Ecdysozoa</taxon>
        <taxon>Nematoda</taxon>
        <taxon>Chromadorea</taxon>
        <taxon>Rhabditida</taxon>
        <taxon>Rhabditina</taxon>
        <taxon>Rhabditomorpha</taxon>
        <taxon>Rhabditoidea</taxon>
        <taxon>Rhabditidae</taxon>
        <taxon>Diploscapter</taxon>
    </lineage>
</organism>
<reference evidence="14 15" key="1">
    <citation type="journal article" date="2017" name="Curr. Biol.">
        <title>Genome architecture and evolution of a unichromosomal asexual nematode.</title>
        <authorList>
            <person name="Fradin H."/>
            <person name="Zegar C."/>
            <person name="Gutwein M."/>
            <person name="Lucas J."/>
            <person name="Kovtun M."/>
            <person name="Corcoran D."/>
            <person name="Baugh L.R."/>
            <person name="Kiontke K."/>
            <person name="Gunsalus K."/>
            <person name="Fitch D.H."/>
            <person name="Piano F."/>
        </authorList>
    </citation>
    <scope>NUCLEOTIDE SEQUENCE [LARGE SCALE GENOMIC DNA]</scope>
    <source>
        <strain evidence="14">PF1309</strain>
    </source>
</reference>
<dbReference type="InterPro" id="IPR024729">
    <property type="entry name" value="USP7_ICP0-binding_dom"/>
</dbReference>
<dbReference type="GO" id="GO:0005829">
    <property type="term" value="C:cytosol"/>
    <property type="evidence" value="ECO:0007669"/>
    <property type="project" value="TreeGrafter"/>
</dbReference>
<dbReference type="Proteomes" id="UP000218231">
    <property type="component" value="Unassembled WGS sequence"/>
</dbReference>
<dbReference type="STRING" id="2018661.A0A2A2KGJ9"/>
<dbReference type="InterPro" id="IPR038765">
    <property type="entry name" value="Papain-like_cys_pep_sf"/>
</dbReference>
<dbReference type="InterPro" id="IPR001394">
    <property type="entry name" value="Peptidase_C19_UCH"/>
</dbReference>
<evidence type="ECO:0000256" key="9">
    <source>
        <dbReference type="ARBA" id="ARBA00031500"/>
    </source>
</evidence>
<evidence type="ECO:0000256" key="3">
    <source>
        <dbReference type="ARBA" id="ARBA00012759"/>
    </source>
</evidence>
<protein>
    <recommendedName>
        <fullName evidence="4">Ubiquitin carboxyl-terminal hydrolase 7</fullName>
        <ecNumber evidence="3">3.4.19.12</ecNumber>
    </recommendedName>
    <alternativeName>
        <fullName evidence="10">Ubiquitin thioesterase 7</fullName>
    </alternativeName>
    <alternativeName>
        <fullName evidence="9">Ubiquitin-specific-processing protease 7</fullName>
    </alternativeName>
</protein>
<dbReference type="SUPFAM" id="SSF49599">
    <property type="entry name" value="TRAF domain-like"/>
    <property type="match status" value="1"/>
</dbReference>
<dbReference type="GO" id="GO:0016579">
    <property type="term" value="P:protein deubiquitination"/>
    <property type="evidence" value="ECO:0007669"/>
    <property type="project" value="InterPro"/>
</dbReference>
<dbReference type="PROSITE" id="PS00972">
    <property type="entry name" value="USP_1"/>
    <property type="match status" value="1"/>
</dbReference>
<dbReference type="InterPro" id="IPR028889">
    <property type="entry name" value="USP"/>
</dbReference>
<dbReference type="OrthoDB" id="289038at2759"/>
<comment type="similarity">
    <text evidence="2">Belongs to the peptidase C19 family.</text>
</comment>
<sequence length="1265" mass="145183">MQSTSHESIVQKNKASEADETSESDLLSVSSESETEIVESKVSSAETIEMTGTTSYKEDSNKQLTIRETLIACPNSTSTTSASTSLIKELIVEEKEPQYIFFNGKSEDEQTEEMQSTGIIEFAIEGFNEFVTNRQNGEPNRRSYKIKIRELFWNIYVLVRPVETGSSRMALGYFVECTHPSNQSSWSCKAKLELEMYSKALPRTFSRNAMATFGPNMIDYGYAKFAKIEDLMSPFYQLYLVDDTLHLRAKIRAEIPREISTSISVEQDDQRLVGLLNQGATCYMNSLLQSLFHTNKLRKAVYDMPISDDPIDANVGLALQSLFYELQWWHSIRASGYNSVYEDTLLKKKDGMYSAKKMYKFPNSTHSVSTTGLTRSFGWDRTEIFTQHDAQELCRILVDRLETKMKGSEGEHTIAELFSGKMKSFVKCTGVKFESSKIETFYDLQLNVQSKAVGSMKKKRFDLLESFREYTEVETLDGDNKYDAGKEHGLQPALKGVRFLSFPPILHLHLLRYQYDSHLNKNSKINNRFPFPDRLDLNEFMDASDSDSVPANYIYTLHSVLVHIGRGSGGHYVAYINNQPMALEQGKTSKWYKFDDGTVSKSDAKTAVEGNFGEENSESSANAYMLAYIREDKIDEICCKISSDEIPQALKERLEFEKAEERKKWNQTEISVLTEKDLVANFDTGINGMNLIDEKVDINSLGKQIKVKKDTDLEVLAREIAAKIYGDKSKDTSKYRLWRFSNVAYKNPTSNNEIVPRVRPSALIPRDLPNSNMKNMTMNNMWNREHELYYLENAAIDEPGCSSDYNLVFFKFFDVNARQMRLVGSRFLNVAKKSPADLAEECIKMTGLPEGTELNFYEEIACNKVNHIDRARSLTYSISNPMDGIIIVFEISTERSTIVNAKTFCEMLSTTVNIEACDFNANVMGVGFSEDIENPVQFRADLVRFAIFLFFKYIFQDWTLFEVAMKIANLIEYHAGFLLFFHNERHSKRPGDRFIEGQELINTKLRDFLDSKVNNVNYRVRETFTIFYTKLSIPLGEFCEFKAQNGYLTTIHFARNEKAFFLYRDNETIGDLLERCKENYPFSVDGSKRLRFVEMKQSKYGVIRVINKSLLAKDVFDSCHTTFIRLEETPLDQIQIDSRHESIISVIRFSIKNDDYFGAPFFIKFNKEEVFSTFVDRLRLMLNVKELFDSLQFSIISPTAYSDKVVRFDIHNQTAKKDLINMVMDLGTTSPNKMPFLRVNYPTAGNSNGNSNDFRPAEPAIYIRN</sequence>
<dbReference type="InterPro" id="IPR029346">
    <property type="entry name" value="USP_C"/>
</dbReference>
<evidence type="ECO:0000256" key="10">
    <source>
        <dbReference type="ARBA" id="ARBA00031508"/>
    </source>
</evidence>
<evidence type="ECO:0000256" key="4">
    <source>
        <dbReference type="ARBA" id="ARBA00021393"/>
    </source>
</evidence>
<dbReference type="PANTHER" id="PTHR24006">
    <property type="entry name" value="UBIQUITIN CARBOXYL-TERMINAL HYDROLASE"/>
    <property type="match status" value="1"/>
</dbReference>
<keyword evidence="8" id="KW-0788">Thiol protease</keyword>
<evidence type="ECO:0000259" key="13">
    <source>
        <dbReference type="PROSITE" id="PS50235"/>
    </source>
</evidence>
<keyword evidence="5" id="KW-0645">Protease</keyword>
<dbReference type="EMBL" id="LIAE01008659">
    <property type="protein sequence ID" value="PAV73114.1"/>
    <property type="molecule type" value="Genomic_DNA"/>
</dbReference>
<dbReference type="PANTHER" id="PTHR24006:SF644">
    <property type="entry name" value="UBIQUITIN CARBOXYL-TERMINAL HYDROLASE 7"/>
    <property type="match status" value="1"/>
</dbReference>
<evidence type="ECO:0000256" key="2">
    <source>
        <dbReference type="ARBA" id="ARBA00009085"/>
    </source>
</evidence>
<evidence type="ECO:0000256" key="5">
    <source>
        <dbReference type="ARBA" id="ARBA00022670"/>
    </source>
</evidence>
<dbReference type="GO" id="GO:0006508">
    <property type="term" value="P:proteolysis"/>
    <property type="evidence" value="ECO:0007669"/>
    <property type="project" value="UniProtKB-KW"/>
</dbReference>
<name>A0A2A2KGJ9_9BILA</name>
<dbReference type="Gene3D" id="2.60.210.10">
    <property type="entry name" value="Apoptosis, Tumor Necrosis Factor Receptor Associated Protein 2, Chain A"/>
    <property type="match status" value="1"/>
</dbReference>
<dbReference type="Gene3D" id="3.90.70.10">
    <property type="entry name" value="Cysteine proteinases"/>
    <property type="match status" value="1"/>
</dbReference>
<dbReference type="SUPFAM" id="SSF54001">
    <property type="entry name" value="Cysteine proteinases"/>
    <property type="match status" value="1"/>
</dbReference>
<dbReference type="AlphaFoldDB" id="A0A2A2KGJ9"/>
<dbReference type="PROSITE" id="PS00973">
    <property type="entry name" value="USP_2"/>
    <property type="match status" value="1"/>
</dbReference>
<evidence type="ECO:0000259" key="12">
    <source>
        <dbReference type="PROSITE" id="PS50144"/>
    </source>
</evidence>
<evidence type="ECO:0000313" key="15">
    <source>
        <dbReference type="Proteomes" id="UP000218231"/>
    </source>
</evidence>
<dbReference type="Gene3D" id="3.10.20.90">
    <property type="entry name" value="Phosphatidylinositol 3-kinase Catalytic Subunit, Chain A, domain 1"/>
    <property type="match status" value="1"/>
</dbReference>
<evidence type="ECO:0000256" key="1">
    <source>
        <dbReference type="ARBA" id="ARBA00000707"/>
    </source>
</evidence>
<feature type="domain" description="USP" evidence="13">
    <location>
        <begin position="273"/>
        <end position="631"/>
    </location>
</feature>
<evidence type="ECO:0000256" key="6">
    <source>
        <dbReference type="ARBA" id="ARBA00022786"/>
    </source>
</evidence>
<keyword evidence="15" id="KW-1185">Reference proteome</keyword>
<evidence type="ECO:0000256" key="8">
    <source>
        <dbReference type="ARBA" id="ARBA00022807"/>
    </source>
</evidence>
<dbReference type="InterPro" id="IPR018200">
    <property type="entry name" value="USP_CS"/>
</dbReference>
<gene>
    <name evidence="14" type="ORF">WR25_01015</name>
</gene>
<dbReference type="Pfam" id="PF00443">
    <property type="entry name" value="UCH"/>
    <property type="match status" value="1"/>
</dbReference>
<comment type="catalytic activity">
    <reaction evidence="1">
        <text>Thiol-dependent hydrolysis of ester, thioester, amide, peptide and isopeptide bonds formed by the C-terminal Gly of ubiquitin (a 76-residue protein attached to proteins as an intracellular targeting signal).</text>
        <dbReference type="EC" id="3.4.19.12"/>
    </reaction>
</comment>
<proteinExistence type="inferred from homology"/>